<dbReference type="InterPro" id="IPR007197">
    <property type="entry name" value="rSAM"/>
</dbReference>
<dbReference type="InterPro" id="IPR010723">
    <property type="entry name" value="HemN_C"/>
</dbReference>
<evidence type="ECO:0000313" key="7">
    <source>
        <dbReference type="Proteomes" id="UP000001396"/>
    </source>
</evidence>
<evidence type="ECO:0000256" key="3">
    <source>
        <dbReference type="ARBA" id="ARBA00033094"/>
    </source>
</evidence>
<dbReference type="FunCoup" id="D3BRG1">
    <property type="interactions" value="82"/>
</dbReference>
<evidence type="ECO:0000256" key="1">
    <source>
        <dbReference type="ARBA" id="ARBA00006100"/>
    </source>
</evidence>
<evidence type="ECO:0000313" key="6">
    <source>
        <dbReference type="EMBL" id="EFA75993.1"/>
    </source>
</evidence>
<dbReference type="GO" id="GO:0006779">
    <property type="term" value="P:porphyrin-containing compound biosynthetic process"/>
    <property type="evidence" value="ECO:0007669"/>
    <property type="project" value="InterPro"/>
</dbReference>
<dbReference type="SFLD" id="SFLDS00029">
    <property type="entry name" value="Radical_SAM"/>
    <property type="match status" value="2"/>
</dbReference>
<dbReference type="InParanoid" id="D3BRG1"/>
<dbReference type="SFLD" id="SFLDF00288">
    <property type="entry name" value="HemN-like__clustered_with_nucl"/>
    <property type="match status" value="1"/>
</dbReference>
<dbReference type="AlphaFoldDB" id="D3BRG1"/>
<evidence type="ECO:0000256" key="2">
    <source>
        <dbReference type="ARBA" id="ARBA00014678"/>
    </source>
</evidence>
<keyword evidence="7" id="KW-1185">Reference proteome</keyword>
<dbReference type="InterPro" id="IPR034505">
    <property type="entry name" value="Coproporphyrinogen-III_oxidase"/>
</dbReference>
<comment type="similarity">
    <text evidence="1">Belongs to the anaerobic coproporphyrinogen-III oxidase family. HemW subfamily.</text>
</comment>
<feature type="domain" description="Radical SAM core" evidence="5">
    <location>
        <begin position="27"/>
        <end position="285"/>
    </location>
</feature>
<dbReference type="InterPro" id="IPR023404">
    <property type="entry name" value="rSAM_horseshoe"/>
</dbReference>
<dbReference type="OMA" id="HIPWCVR"/>
<dbReference type="GeneID" id="31366040"/>
<name>D3BRG1_HETP5</name>
<dbReference type="STRING" id="670386.D3BRG1"/>
<dbReference type="PROSITE" id="PS51918">
    <property type="entry name" value="RADICAL_SAM"/>
    <property type="match status" value="1"/>
</dbReference>
<dbReference type="InterPro" id="IPR058240">
    <property type="entry name" value="rSAM_sf"/>
</dbReference>
<dbReference type="RefSeq" id="XP_020428127.1">
    <property type="nucleotide sequence ID" value="XM_020581340.1"/>
</dbReference>
<dbReference type="SFLD" id="SFLDG01065">
    <property type="entry name" value="anaerobic_coproporphyrinogen-I"/>
    <property type="match status" value="2"/>
</dbReference>
<dbReference type="InterPro" id="IPR006638">
    <property type="entry name" value="Elp3/MiaA/NifB-like_rSAM"/>
</dbReference>
<evidence type="ECO:0000256" key="4">
    <source>
        <dbReference type="ARBA" id="ARBA00045130"/>
    </source>
</evidence>
<proteinExistence type="inferred from homology"/>
<organism evidence="6 7">
    <name type="scientific">Heterostelium pallidum (strain ATCC 26659 / Pp 5 / PN500)</name>
    <name type="common">Cellular slime mold</name>
    <name type="synonym">Polysphondylium pallidum</name>
    <dbReference type="NCBI Taxonomy" id="670386"/>
    <lineage>
        <taxon>Eukaryota</taxon>
        <taxon>Amoebozoa</taxon>
        <taxon>Evosea</taxon>
        <taxon>Eumycetozoa</taxon>
        <taxon>Dictyostelia</taxon>
        <taxon>Acytosteliales</taxon>
        <taxon>Acytosteliaceae</taxon>
        <taxon>Heterostelium</taxon>
    </lineage>
</organism>
<dbReference type="SMART" id="SM00729">
    <property type="entry name" value="Elp3"/>
    <property type="match status" value="1"/>
</dbReference>
<dbReference type="PANTHER" id="PTHR13932:SF5">
    <property type="entry name" value="RADICAL S-ADENOSYL METHIONINE DOMAIN-CONTAINING PROTEIN 1, MITOCHONDRIAL"/>
    <property type="match status" value="1"/>
</dbReference>
<evidence type="ECO:0000259" key="5">
    <source>
        <dbReference type="PROSITE" id="PS51918"/>
    </source>
</evidence>
<protein>
    <recommendedName>
        <fullName evidence="2">Radical S-adenosyl methionine domain-containing protein 1, mitochondrial</fullName>
    </recommendedName>
    <alternativeName>
        <fullName evidence="3">Putative heme chaperone</fullName>
    </alternativeName>
</protein>
<dbReference type="GO" id="GO:0005739">
    <property type="term" value="C:mitochondrion"/>
    <property type="evidence" value="ECO:0007669"/>
    <property type="project" value="TreeGrafter"/>
</dbReference>
<dbReference type="Pfam" id="PF04055">
    <property type="entry name" value="Radical_SAM"/>
    <property type="match status" value="1"/>
</dbReference>
<dbReference type="EMBL" id="ADBJ01000050">
    <property type="protein sequence ID" value="EFA75993.1"/>
    <property type="molecule type" value="Genomic_DNA"/>
</dbReference>
<accession>D3BRG1</accession>
<dbReference type="InterPro" id="IPR004559">
    <property type="entry name" value="HemW-like"/>
</dbReference>
<comment type="function">
    <text evidence="4">May be a heme chaperone, appears to bind heme. Homologous bacterial proteins do not have oxygen-independent coproporphyrinogen-III oxidase activity. Binds 1 [4Fe-4S] cluster. The cluster is coordinated with 3 cysteines and an exchangeable S-adenosyl-L-methionine.</text>
</comment>
<gene>
    <name evidence="6" type="ORF">PPL_10571</name>
</gene>
<reference evidence="6 7" key="1">
    <citation type="journal article" date="2011" name="Genome Res.">
        <title>Phylogeny-wide analysis of social amoeba genomes highlights ancient origins for complex intercellular communication.</title>
        <authorList>
            <person name="Heidel A.J."/>
            <person name="Lawal H.M."/>
            <person name="Felder M."/>
            <person name="Schilde C."/>
            <person name="Helps N.R."/>
            <person name="Tunggal B."/>
            <person name="Rivero F."/>
            <person name="John U."/>
            <person name="Schleicher M."/>
            <person name="Eichinger L."/>
            <person name="Platzer M."/>
            <person name="Noegel A.A."/>
            <person name="Schaap P."/>
            <person name="Gloeckner G."/>
        </authorList>
    </citation>
    <scope>NUCLEOTIDE SEQUENCE [LARGE SCALE GENOMIC DNA]</scope>
    <source>
        <strain evidence="7">ATCC 26659 / Pp 5 / PN500</strain>
    </source>
</reference>
<dbReference type="PANTHER" id="PTHR13932">
    <property type="entry name" value="COPROPORPHYRINIGEN III OXIDASE"/>
    <property type="match status" value="1"/>
</dbReference>
<dbReference type="SUPFAM" id="SSF102114">
    <property type="entry name" value="Radical SAM enzymes"/>
    <property type="match status" value="1"/>
</dbReference>
<dbReference type="Gene3D" id="3.80.30.20">
    <property type="entry name" value="tm_1862 like domain"/>
    <property type="match status" value="1"/>
</dbReference>
<dbReference type="Pfam" id="PF06969">
    <property type="entry name" value="HemN_C"/>
    <property type="match status" value="1"/>
</dbReference>
<dbReference type="NCBIfam" id="TIGR00539">
    <property type="entry name" value="hemN_rel"/>
    <property type="match status" value="1"/>
</dbReference>
<dbReference type="GO" id="GO:0004109">
    <property type="term" value="F:coproporphyrinogen oxidase activity"/>
    <property type="evidence" value="ECO:0007669"/>
    <property type="project" value="InterPro"/>
</dbReference>
<dbReference type="SFLD" id="SFLDF00562">
    <property type="entry name" value="HemN-like__clustered_with_heat"/>
    <property type="match status" value="1"/>
</dbReference>
<dbReference type="GO" id="GO:0051539">
    <property type="term" value="F:4 iron, 4 sulfur cluster binding"/>
    <property type="evidence" value="ECO:0007669"/>
    <property type="project" value="InterPro"/>
</dbReference>
<comment type="caution">
    <text evidence="6">The sequence shown here is derived from an EMBL/GenBank/DDBJ whole genome shotgun (WGS) entry which is preliminary data.</text>
</comment>
<dbReference type="Proteomes" id="UP000001396">
    <property type="component" value="Unassembled WGS sequence"/>
</dbReference>
<sequence length="438" mass="50142">MYKFLTKSRILFNRSYTTIGNSTIATITKPRTTSIYIHWPYCSKICPYCSFNKYMDGPHVDHSAMKQSFLTELNQIVKKYYGENGSDLPKLTSIYFGGGTPSLAPVDTITSIVNESLKLFNVDRQQLLQQHQNDNHDHSLEITLEVNPDKIDIDKLSDFKNHSLINRVSLGVQAFNDKDLKFLGRTHTANDAKQAISKCNQLFKRVNFDLIYARHQNQTKEQWKQEINEAIDLCERGHISLYSLCFEEGTKLNNKKNNQIIPADHDLNFELYEIAKQQLERAGINQYEISNFSRENQRSRHNLNYWRGGDYIGIGPGACSRITKLDGTRHSLKCVLHPRSWITQVTDTGDGLDTVESKQLTIEERVNELLLMGLRTVEGVNRETFKSITNGKDIEDVLSATKLKYLISNGMLSLDNNRLCSTTKGFMLLDKIILEICL</sequence>